<feature type="transmembrane region" description="Helical" evidence="2">
    <location>
        <begin position="112"/>
        <end position="132"/>
    </location>
</feature>
<proteinExistence type="predicted"/>
<evidence type="ECO:0000313" key="3">
    <source>
        <dbReference type="EMBL" id="MDP9907312.1"/>
    </source>
</evidence>
<feature type="transmembrane region" description="Helical" evidence="2">
    <location>
        <begin position="278"/>
        <end position="298"/>
    </location>
</feature>
<dbReference type="EMBL" id="JAUSTF010000015">
    <property type="protein sequence ID" value="MDQ0182783.1"/>
    <property type="molecule type" value="Genomic_DNA"/>
</dbReference>
<feature type="transmembrane region" description="Helical" evidence="2">
    <location>
        <begin position="330"/>
        <end position="352"/>
    </location>
</feature>
<sequence length="438" mass="44024">MEQAQPPRRGTSAYAARRTAWILVALAFVSINLRPAITTIAGTMGQLQAGFGLDAHLLPLLGALPVLAFGVSAPCGPWLARRLGTGRAVAAALLTLAAALLVRVLVPGLLLPGTFLAGASIMTASVLVPQIVKANRGTGWWTGLCTMGFGLGAALGAGLVQPLQQGLGGSLAWALAVWAVPALLGAALIHRTGQPAGRPDGTGETETGGPTSGAGLQKTTTAGGATGETGTIPLRKQRTAWAVTAFFGLQAMLYFAITSWLAVFLVSKGQTVADAAGLLAWFSVAGLPASLLAPVLAGRRAVLKVMAPGLGLLVAAALIGVLTAPVALQFLMVGVLGIVQSAGFGLGMALVVIRSTGPQSAGSLSAMSQGLGFALASLGPLGAGFLHEWSGGWDVPFWALAAEAVLLAVAGFLAVRGPAVSVEAVETEHRGEPAAVGR</sequence>
<organism evidence="3 6">
    <name type="scientific">Arthrobacter bambusae</name>
    <dbReference type="NCBI Taxonomy" id="1338426"/>
    <lineage>
        <taxon>Bacteria</taxon>
        <taxon>Bacillati</taxon>
        <taxon>Actinomycetota</taxon>
        <taxon>Actinomycetes</taxon>
        <taxon>Micrococcales</taxon>
        <taxon>Micrococcaceae</taxon>
        <taxon>Arthrobacter</taxon>
    </lineage>
</organism>
<dbReference type="Proteomes" id="UP001242995">
    <property type="component" value="Unassembled WGS sequence"/>
</dbReference>
<gene>
    <name evidence="3" type="ORF">J2S90_004303</name>
    <name evidence="4" type="ORF">J2S93_004239</name>
</gene>
<name>A0AAW8DFS5_9MICC</name>
<dbReference type="SUPFAM" id="SSF103473">
    <property type="entry name" value="MFS general substrate transporter"/>
    <property type="match status" value="1"/>
</dbReference>
<dbReference type="Proteomes" id="UP001230951">
    <property type="component" value="Unassembled WGS sequence"/>
</dbReference>
<feature type="transmembrane region" description="Helical" evidence="2">
    <location>
        <begin position="88"/>
        <end position="106"/>
    </location>
</feature>
<feature type="transmembrane region" description="Helical" evidence="2">
    <location>
        <begin position="305"/>
        <end position="324"/>
    </location>
</feature>
<feature type="transmembrane region" description="Helical" evidence="2">
    <location>
        <begin position="395"/>
        <end position="415"/>
    </location>
</feature>
<dbReference type="Gene3D" id="1.20.1250.20">
    <property type="entry name" value="MFS general substrate transporter like domains"/>
    <property type="match status" value="1"/>
</dbReference>
<keyword evidence="2" id="KW-0812">Transmembrane</keyword>
<dbReference type="EMBL" id="JAUSRG010000019">
    <property type="protein sequence ID" value="MDP9907312.1"/>
    <property type="molecule type" value="Genomic_DNA"/>
</dbReference>
<evidence type="ECO:0000256" key="1">
    <source>
        <dbReference type="SAM" id="MobiDB-lite"/>
    </source>
</evidence>
<evidence type="ECO:0000313" key="4">
    <source>
        <dbReference type="EMBL" id="MDQ0182783.1"/>
    </source>
</evidence>
<dbReference type="RefSeq" id="WP_306963956.1">
    <property type="nucleotide sequence ID" value="NZ_JAUSRG010000019.1"/>
</dbReference>
<dbReference type="InterPro" id="IPR052524">
    <property type="entry name" value="MFS_Cyanate_Porter"/>
</dbReference>
<evidence type="ECO:0000313" key="6">
    <source>
        <dbReference type="Proteomes" id="UP001242995"/>
    </source>
</evidence>
<reference evidence="3 5" key="1">
    <citation type="submission" date="2023-07" db="EMBL/GenBank/DDBJ databases">
        <title>Sorghum-associated microbial communities from plants grown in Nebraska, USA.</title>
        <authorList>
            <person name="Schachtman D."/>
        </authorList>
    </citation>
    <scope>NUCLEOTIDE SEQUENCE</scope>
    <source>
        <strain evidence="3">DS1006</strain>
        <strain evidence="4 5">DS1016</strain>
    </source>
</reference>
<feature type="transmembrane region" description="Helical" evidence="2">
    <location>
        <begin position="240"/>
        <end position="266"/>
    </location>
</feature>
<feature type="transmembrane region" description="Helical" evidence="2">
    <location>
        <begin position="57"/>
        <end position="76"/>
    </location>
</feature>
<keyword evidence="5" id="KW-1185">Reference proteome</keyword>
<feature type="transmembrane region" description="Helical" evidence="2">
    <location>
        <begin position="171"/>
        <end position="189"/>
    </location>
</feature>
<feature type="region of interest" description="Disordered" evidence="1">
    <location>
        <begin position="195"/>
        <end position="229"/>
    </location>
</feature>
<feature type="transmembrane region" description="Helical" evidence="2">
    <location>
        <begin position="364"/>
        <end position="383"/>
    </location>
</feature>
<keyword evidence="2" id="KW-0472">Membrane</keyword>
<keyword evidence="2" id="KW-1133">Transmembrane helix</keyword>
<protein>
    <submittedName>
        <fullName evidence="3">CP family cyanate transporter-like MFS transporter</fullName>
    </submittedName>
</protein>
<feature type="transmembrane region" description="Helical" evidence="2">
    <location>
        <begin position="139"/>
        <end position="159"/>
    </location>
</feature>
<dbReference type="PANTHER" id="PTHR23523:SF2">
    <property type="entry name" value="2-NITROIMIDAZOLE TRANSPORTER"/>
    <property type="match status" value="1"/>
</dbReference>
<dbReference type="InterPro" id="IPR036259">
    <property type="entry name" value="MFS_trans_sf"/>
</dbReference>
<dbReference type="GO" id="GO:0022857">
    <property type="term" value="F:transmembrane transporter activity"/>
    <property type="evidence" value="ECO:0007669"/>
    <property type="project" value="InterPro"/>
</dbReference>
<dbReference type="Pfam" id="PF07690">
    <property type="entry name" value="MFS_1"/>
    <property type="match status" value="1"/>
</dbReference>
<dbReference type="InterPro" id="IPR011701">
    <property type="entry name" value="MFS"/>
</dbReference>
<comment type="caution">
    <text evidence="3">The sequence shown here is derived from an EMBL/GenBank/DDBJ whole genome shotgun (WGS) entry which is preliminary data.</text>
</comment>
<evidence type="ECO:0000256" key="2">
    <source>
        <dbReference type="SAM" id="Phobius"/>
    </source>
</evidence>
<dbReference type="PANTHER" id="PTHR23523">
    <property type="match status" value="1"/>
</dbReference>
<feature type="transmembrane region" description="Helical" evidence="2">
    <location>
        <begin position="20"/>
        <end position="37"/>
    </location>
</feature>
<accession>A0AAW8DFS5</accession>
<dbReference type="AlphaFoldDB" id="A0AAW8DFS5"/>
<feature type="compositionally biased region" description="Low complexity" evidence="1">
    <location>
        <begin position="197"/>
        <end position="229"/>
    </location>
</feature>
<evidence type="ECO:0000313" key="5">
    <source>
        <dbReference type="Proteomes" id="UP001230951"/>
    </source>
</evidence>